<dbReference type="GO" id="GO:0032259">
    <property type="term" value="P:methylation"/>
    <property type="evidence" value="ECO:0007669"/>
    <property type="project" value="UniProtKB-KW"/>
</dbReference>
<dbReference type="KEGG" id="nsr:NS506_04227"/>
<accession>A0ABC9YR35</accession>
<reference evidence="9" key="1">
    <citation type="submission" date="2015-07" db="EMBL/GenBank/DDBJ databases">
        <title>Nocardia seriolae U-1 whole genome shotgun sequence.</title>
        <authorList>
            <person name="Imajoh M."/>
            <person name="Fukumoto Y."/>
            <person name="Sukeda M."/>
            <person name="Yamane J."/>
            <person name="Yamasaki K."/>
            <person name="Shimizu M."/>
            <person name="Ohnishi K."/>
            <person name="Oshima S."/>
        </authorList>
    </citation>
    <scope>NUCLEOTIDE SEQUENCE [LARGE SCALE GENOMIC DNA]</scope>
    <source>
        <strain evidence="9">U-1</strain>
    </source>
</reference>
<dbReference type="GO" id="GO:0008168">
    <property type="term" value="F:methyltransferase activity"/>
    <property type="evidence" value="ECO:0007669"/>
    <property type="project" value="UniProtKB-UniRule"/>
</dbReference>
<dbReference type="Gene3D" id="3.40.50.150">
    <property type="entry name" value="Vaccinia Virus protein VP39"/>
    <property type="match status" value="1"/>
</dbReference>
<protein>
    <recommendedName>
        <fullName evidence="6">S-adenosyl-L-methionine-dependent methyltransferase</fullName>
        <ecNumber evidence="6">2.1.1.-</ecNumber>
    </recommendedName>
</protein>
<evidence type="ECO:0000313" key="9">
    <source>
        <dbReference type="Proteomes" id="UP000037179"/>
    </source>
</evidence>
<dbReference type="InterPro" id="IPR011610">
    <property type="entry name" value="SAM_mthyl_Trfase_ML2640-like"/>
</dbReference>
<keyword evidence="3 6" id="KW-0489">Methyltransferase</keyword>
<dbReference type="PANTHER" id="PTHR43619">
    <property type="entry name" value="S-ADENOSYL-L-METHIONINE-DEPENDENT METHYLTRANSFERASE YKTD-RELATED"/>
    <property type="match status" value="1"/>
</dbReference>
<dbReference type="GeneID" id="93375289"/>
<evidence type="ECO:0000313" key="8">
    <source>
        <dbReference type="EMBL" id="GAP27922.1"/>
    </source>
</evidence>
<reference evidence="7 10" key="3">
    <citation type="submission" date="2016-10" db="EMBL/GenBank/DDBJ databases">
        <title>Genome sequence of Nocardia seriolae strain EM150506, isolated from Anguila japonica.</title>
        <authorList>
            <person name="Han H.-J."/>
        </authorList>
    </citation>
    <scope>NUCLEOTIDE SEQUENCE [LARGE SCALE GENOMIC DNA]</scope>
    <source>
        <strain evidence="7 10">EM150506</strain>
    </source>
</reference>
<evidence type="ECO:0000313" key="7">
    <source>
        <dbReference type="EMBL" id="APA98275.1"/>
    </source>
</evidence>
<dbReference type="EC" id="2.1.1.-" evidence="6"/>
<name>A0ABC9YR35_9NOCA</name>
<gene>
    <name evidence="7" type="ORF">NS506_04227</name>
    <name evidence="8" type="ORF">NSK11_contig00025-0004</name>
</gene>
<dbReference type="EMBL" id="CP017839">
    <property type="protein sequence ID" value="APA98275.1"/>
    <property type="molecule type" value="Genomic_DNA"/>
</dbReference>
<evidence type="ECO:0000256" key="5">
    <source>
        <dbReference type="ARBA" id="ARBA00022691"/>
    </source>
</evidence>
<evidence type="ECO:0000256" key="1">
    <source>
        <dbReference type="ARBA" id="ARBA00003907"/>
    </source>
</evidence>
<dbReference type="SUPFAM" id="SSF53335">
    <property type="entry name" value="S-adenosyl-L-methionine-dependent methyltransferases"/>
    <property type="match status" value="1"/>
</dbReference>
<evidence type="ECO:0000256" key="2">
    <source>
        <dbReference type="ARBA" id="ARBA00008138"/>
    </source>
</evidence>
<proteinExistence type="inferred from homology"/>
<keyword evidence="5 6" id="KW-0949">S-adenosyl-L-methionine</keyword>
<dbReference type="PANTHER" id="PTHR43619:SF2">
    <property type="entry name" value="S-ADENOSYL-L-METHIONINE-DEPENDENT METHYLTRANSFERASES SUPERFAMILY PROTEIN"/>
    <property type="match status" value="1"/>
</dbReference>
<dbReference type="Pfam" id="PF04072">
    <property type="entry name" value="LCM"/>
    <property type="match status" value="1"/>
</dbReference>
<dbReference type="InterPro" id="IPR007213">
    <property type="entry name" value="Ppm1/Ppm2/Tcmp"/>
</dbReference>
<dbReference type="EMBL" id="BBYQ01000025">
    <property type="protein sequence ID" value="GAP27922.1"/>
    <property type="molecule type" value="Genomic_DNA"/>
</dbReference>
<keyword evidence="4" id="KW-0808">Transferase</keyword>
<dbReference type="Proteomes" id="UP000180166">
    <property type="component" value="Chromosome"/>
</dbReference>
<evidence type="ECO:0000256" key="6">
    <source>
        <dbReference type="RuleBase" id="RU362030"/>
    </source>
</evidence>
<evidence type="ECO:0000256" key="4">
    <source>
        <dbReference type="ARBA" id="ARBA00022679"/>
    </source>
</evidence>
<organism evidence="8 9">
    <name type="scientific">Nocardia seriolae</name>
    <dbReference type="NCBI Taxonomy" id="37332"/>
    <lineage>
        <taxon>Bacteria</taxon>
        <taxon>Bacillati</taxon>
        <taxon>Actinomycetota</taxon>
        <taxon>Actinomycetes</taxon>
        <taxon>Mycobacteriales</taxon>
        <taxon>Nocardiaceae</taxon>
        <taxon>Nocardia</taxon>
    </lineage>
</organism>
<dbReference type="NCBIfam" id="TIGR00027">
    <property type="entry name" value="mthyl_TIGR00027"/>
    <property type="match status" value="1"/>
</dbReference>
<evidence type="ECO:0000256" key="3">
    <source>
        <dbReference type="ARBA" id="ARBA00022603"/>
    </source>
</evidence>
<dbReference type="AlphaFoldDB" id="A0ABC9YR35"/>
<reference evidence="8 9" key="2">
    <citation type="journal article" date="2016" name="Genome Announc.">
        <title>Draft Genome Sequence of Erythromycin- and Oxytetracycline-Sensitive Nocardia seriolae Strain U-1 (NBRC 110359).</title>
        <authorList>
            <person name="Imajoh M."/>
            <person name="Sukeda M."/>
            <person name="Shimizu M."/>
            <person name="Yamane J."/>
            <person name="Ohnishi K."/>
            <person name="Oshima S."/>
        </authorList>
    </citation>
    <scope>NUCLEOTIDE SEQUENCE [LARGE SCALE GENOMIC DNA]</scope>
    <source>
        <strain evidence="8 9">U-1</strain>
    </source>
</reference>
<sequence>MEYELLSAAAEVMATRTVAIDAAVRERSDPQPVILGAGLDARAWRMPELAGIAVFEVDHPASQAEKRERLGERKALADIHFVPVDFGKDSLGAALIAAGHDETRPTTWIWEGVVPYLTPAEVAETVTEVAKRSPASSRLIITYPTPDRRYRYGRKAMELLLTLSGRPNPMAREPQRSSWTPEAMAALLSEHGFTVASDRDLGSIARAEGIEGKRLSSRVDGQLVIADRA</sequence>
<comment type="similarity">
    <text evidence="2 6">Belongs to the UPF0677 family.</text>
</comment>
<comment type="function">
    <text evidence="1 6">Exhibits S-adenosyl-L-methionine-dependent methyltransferase activity.</text>
</comment>
<dbReference type="InterPro" id="IPR029063">
    <property type="entry name" value="SAM-dependent_MTases_sf"/>
</dbReference>
<keyword evidence="9" id="KW-1185">Reference proteome</keyword>
<dbReference type="RefSeq" id="WP_200885911.1">
    <property type="nucleotide sequence ID" value="NZ_AP028458.1"/>
</dbReference>
<dbReference type="Proteomes" id="UP000037179">
    <property type="component" value="Unassembled WGS sequence"/>
</dbReference>
<evidence type="ECO:0000313" key="10">
    <source>
        <dbReference type="Proteomes" id="UP000180166"/>
    </source>
</evidence>